<evidence type="ECO:0000313" key="1">
    <source>
        <dbReference type="EMBL" id="KEP50896.1"/>
    </source>
</evidence>
<accession>A0A074RUV8</accession>
<keyword evidence="2" id="KW-1185">Reference proteome</keyword>
<gene>
    <name evidence="1" type="ORF">V565_071490</name>
</gene>
<sequence length="283" mass="32637">MHLQIVDGSRRSDEELPGYIKLFQQILMHVPNITRLRLALAVNLDSYLINKNQYPFKLRRLTIMPSRNTALVEFLKTQPEIEEITFEPYLAAPPRWHVDGPLRPDILPKLRTIHAPEVDISFMVPHHPVSSVIIFGTGSKLEVHNQIAKSSAPLQCLREHINLDLWKQQPWGTWVVSQGLASLEFCWTSLTNYTLDISAKPESILSLLKESDTPSHGFDVLRRNLSAFIALKRFTLVSFSDRCNDLIRKFRETIPELSRFDVWQESCPSLEEIRLFGITLRKT</sequence>
<dbReference type="OrthoDB" id="3220356at2759"/>
<dbReference type="HOGENOM" id="CLU_066925_0_0_1"/>
<dbReference type="EMBL" id="AZST01000211">
    <property type="protein sequence ID" value="KEP50896.1"/>
    <property type="molecule type" value="Genomic_DNA"/>
</dbReference>
<organism evidence="1 2">
    <name type="scientific">Rhizoctonia solani 123E</name>
    <dbReference type="NCBI Taxonomy" id="1423351"/>
    <lineage>
        <taxon>Eukaryota</taxon>
        <taxon>Fungi</taxon>
        <taxon>Dikarya</taxon>
        <taxon>Basidiomycota</taxon>
        <taxon>Agaricomycotina</taxon>
        <taxon>Agaricomycetes</taxon>
        <taxon>Cantharellales</taxon>
        <taxon>Ceratobasidiaceae</taxon>
        <taxon>Rhizoctonia</taxon>
    </lineage>
</organism>
<evidence type="ECO:0000313" key="2">
    <source>
        <dbReference type="Proteomes" id="UP000027456"/>
    </source>
</evidence>
<comment type="caution">
    <text evidence="1">The sequence shown here is derived from an EMBL/GenBank/DDBJ whole genome shotgun (WGS) entry which is preliminary data.</text>
</comment>
<proteinExistence type="predicted"/>
<dbReference type="AlphaFoldDB" id="A0A074RUV8"/>
<protein>
    <recommendedName>
        <fullName evidence="3">F-box-like domain protein</fullName>
    </recommendedName>
</protein>
<evidence type="ECO:0008006" key="3">
    <source>
        <dbReference type="Google" id="ProtNLM"/>
    </source>
</evidence>
<dbReference type="Proteomes" id="UP000027456">
    <property type="component" value="Unassembled WGS sequence"/>
</dbReference>
<name>A0A074RUV8_9AGAM</name>
<reference evidence="1 2" key="1">
    <citation type="submission" date="2013-12" db="EMBL/GenBank/DDBJ databases">
        <authorList>
            <person name="Cubeta M."/>
            <person name="Pakala S."/>
            <person name="Fedorova N."/>
            <person name="Thomas E."/>
            <person name="Dean R."/>
            <person name="Jabaji S."/>
            <person name="Neate S."/>
            <person name="Toda T."/>
            <person name="Tavantzis S."/>
            <person name="Vilgalys R."/>
            <person name="Bharathan N."/>
            <person name="Pakala S."/>
            <person name="Losada L.S."/>
            <person name="Zafar N."/>
            <person name="Nierman W."/>
        </authorList>
    </citation>
    <scope>NUCLEOTIDE SEQUENCE [LARGE SCALE GENOMIC DNA]</scope>
    <source>
        <strain evidence="1 2">123E</strain>
    </source>
</reference>